<keyword evidence="2" id="KW-1185">Reference proteome</keyword>
<dbReference type="RefSeq" id="WP_248996378.1">
    <property type="nucleotide sequence ID" value="NZ_JAKIKP010000011.1"/>
</dbReference>
<evidence type="ECO:0000313" key="2">
    <source>
        <dbReference type="Proteomes" id="UP001139333"/>
    </source>
</evidence>
<dbReference type="AlphaFoldDB" id="A0A9X1ZWH9"/>
<dbReference type="Proteomes" id="UP001139333">
    <property type="component" value="Unassembled WGS sequence"/>
</dbReference>
<protein>
    <submittedName>
        <fullName evidence="1">AlpA family phage regulatory protein</fullName>
    </submittedName>
</protein>
<dbReference type="InterPro" id="IPR010260">
    <property type="entry name" value="AlpA"/>
</dbReference>
<name>A0A9X1ZWH9_9GAMM</name>
<dbReference type="SUPFAM" id="SSF46955">
    <property type="entry name" value="Putative DNA-binding domain"/>
    <property type="match status" value="1"/>
</dbReference>
<evidence type="ECO:0000313" key="1">
    <source>
        <dbReference type="EMBL" id="MCL1143706.1"/>
    </source>
</evidence>
<dbReference type="Gene3D" id="1.10.238.160">
    <property type="match status" value="1"/>
</dbReference>
<accession>A0A9X1ZWH9</accession>
<organism evidence="1 2">
    <name type="scientific">Shewanella gaetbuli</name>
    <dbReference type="NCBI Taxonomy" id="220752"/>
    <lineage>
        <taxon>Bacteria</taxon>
        <taxon>Pseudomonadati</taxon>
        <taxon>Pseudomonadota</taxon>
        <taxon>Gammaproteobacteria</taxon>
        <taxon>Alteromonadales</taxon>
        <taxon>Shewanellaceae</taxon>
        <taxon>Shewanella</taxon>
    </lineage>
</organism>
<dbReference type="EMBL" id="JAKIKP010000011">
    <property type="protein sequence ID" value="MCL1143706.1"/>
    <property type="molecule type" value="Genomic_DNA"/>
</dbReference>
<dbReference type="InterPro" id="IPR009061">
    <property type="entry name" value="DNA-bd_dom_put_sf"/>
</dbReference>
<comment type="caution">
    <text evidence="1">The sequence shown here is derived from an EMBL/GenBank/DDBJ whole genome shotgun (WGS) entry which is preliminary data.</text>
</comment>
<proteinExistence type="predicted"/>
<sequence length="68" mass="7821">MKNLNDDHLALFIDANRLVRKPEIQRLLGVSRSTLGRRIKAGQFPSPSLLQSGRPCWLFKDIQAWLPH</sequence>
<reference evidence="1" key="1">
    <citation type="submission" date="2022-01" db="EMBL/GenBank/DDBJ databases">
        <title>Whole genome-based taxonomy of the Shewanellaceae.</title>
        <authorList>
            <person name="Martin-Rodriguez A.J."/>
        </authorList>
    </citation>
    <scope>NUCLEOTIDE SEQUENCE</scope>
    <source>
        <strain evidence="1">DSM 16422</strain>
    </source>
</reference>
<gene>
    <name evidence="1" type="ORF">L2672_13570</name>
</gene>
<dbReference type="Pfam" id="PF05930">
    <property type="entry name" value="Phage_AlpA"/>
    <property type="match status" value="1"/>
</dbReference>